<proteinExistence type="predicted"/>
<evidence type="ECO:0000313" key="2">
    <source>
        <dbReference type="Proteomes" id="UP001295740"/>
    </source>
</evidence>
<reference evidence="1" key="1">
    <citation type="submission" date="2023-10" db="EMBL/GenBank/DDBJ databases">
        <authorList>
            <person name="Hackl T."/>
        </authorList>
    </citation>
    <scope>NUCLEOTIDE SEQUENCE</scope>
</reference>
<protein>
    <submittedName>
        <fullName evidence="1">Uu.00g123320.m01.CDS01</fullName>
    </submittedName>
</protein>
<dbReference type="AlphaFoldDB" id="A0AAI8VHE0"/>
<organism evidence="1 2">
    <name type="scientific">Anthostomella pinea</name>
    <dbReference type="NCBI Taxonomy" id="933095"/>
    <lineage>
        <taxon>Eukaryota</taxon>
        <taxon>Fungi</taxon>
        <taxon>Dikarya</taxon>
        <taxon>Ascomycota</taxon>
        <taxon>Pezizomycotina</taxon>
        <taxon>Sordariomycetes</taxon>
        <taxon>Xylariomycetidae</taxon>
        <taxon>Xylariales</taxon>
        <taxon>Xylariaceae</taxon>
        <taxon>Anthostomella</taxon>
    </lineage>
</organism>
<sequence length="376" mass="42540">MQFDDDLDDAKGDDDARLRVTQRMTRHKEYLEIQDAFCRGDDLAMMTAIFDNLPSMERVEVGELCLDSVDGELSSCYGMPTLHKETGSWYFPFGYPDITHDMSRDDDGLAHNLKLVPRALACLRKPVKELFVFFHHSKGECDTGGLDIAKMPAIEGYYKTGLQQALADLRGIKMLLSLSMVPDIDSQAWKNWLVKLLDIAPVLQHLSLTFDGWAYGDNPPLVPYSFEAIGRVCREVHLTNLKTLELGDCAVAPQDLPALVQRHQLTLASITLNRLLLSGDWQDDFFSSLQLQSGTNFTMHVSWLMQSPHYTGDHRQEADVIVFDKNGIEDCEKCNGDAHGLTMTPCHHVSSTIQFGSTNRFPEFKIIPLFRFEQFE</sequence>
<gene>
    <name evidence="1" type="ORF">KHLLAP_LOCUS5406</name>
</gene>
<dbReference type="EMBL" id="CAUWAG010000007">
    <property type="protein sequence ID" value="CAJ2504938.1"/>
    <property type="molecule type" value="Genomic_DNA"/>
</dbReference>
<accession>A0AAI8VHE0</accession>
<name>A0AAI8VHE0_9PEZI</name>
<comment type="caution">
    <text evidence="1">The sequence shown here is derived from an EMBL/GenBank/DDBJ whole genome shotgun (WGS) entry which is preliminary data.</text>
</comment>
<keyword evidence="2" id="KW-1185">Reference proteome</keyword>
<dbReference type="Proteomes" id="UP001295740">
    <property type="component" value="Unassembled WGS sequence"/>
</dbReference>
<evidence type="ECO:0000313" key="1">
    <source>
        <dbReference type="EMBL" id="CAJ2504938.1"/>
    </source>
</evidence>